<evidence type="ECO:0000313" key="2">
    <source>
        <dbReference type="Proteomes" id="UP000180253"/>
    </source>
</evidence>
<accession>A0A1S1NB91</accession>
<keyword evidence="2" id="KW-1185">Reference proteome</keyword>
<name>A0A1S1NB91_9GAMM</name>
<dbReference type="RefSeq" id="WP_070990697.1">
    <property type="nucleotide sequence ID" value="NZ_CBCSHD010000001.1"/>
</dbReference>
<reference evidence="1 2" key="1">
    <citation type="submission" date="2016-10" db="EMBL/GenBank/DDBJ databases">
        <title>Pseudoalteromonas amylolytica sp. nov., isolated from the surface seawater.</title>
        <authorList>
            <person name="Wu Y.-H."/>
            <person name="Cheng H."/>
            <person name="Jin X.-B."/>
            <person name="Wang C.-S."/>
            <person name="Xu X.-W."/>
        </authorList>
    </citation>
    <scope>NUCLEOTIDE SEQUENCE [LARGE SCALE GENOMIC DNA]</scope>
    <source>
        <strain evidence="1 2">JCM 12483</strain>
    </source>
</reference>
<dbReference type="EMBL" id="MNAN01000026">
    <property type="protein sequence ID" value="OHU96636.1"/>
    <property type="molecule type" value="Genomic_DNA"/>
</dbReference>
<dbReference type="AlphaFoldDB" id="A0A1S1NB91"/>
<evidence type="ECO:0000313" key="1">
    <source>
        <dbReference type="EMBL" id="OHU96636.1"/>
    </source>
</evidence>
<gene>
    <name evidence="1" type="ORF">BIW53_04715</name>
</gene>
<protein>
    <submittedName>
        <fullName evidence="1">Uncharacterized protein</fullName>
    </submittedName>
</protein>
<sequence>MTVNNNTLKHYYKQGFAKQVKDANRCYYCGCEATDTDYCPPLEHAELVLEFSENADFISVPACYECYAMLHNERVLTLAERVDKLKTKLAGKYAKALKVYHMWHEAELDEMSPEFQHSIAAGMSLGGEAASRLAFVPFILSSEDASEIKPAAKDCFIVNEQEFTSFDDALSYCFDTFGVQKSRFYDLLVKECAGDFDKALSQYQHRYSAPKVLDVGKEKIKAFAKQHKQNSDFVARATERLMKQDAKLDIDAALAKLYREYIAR</sequence>
<organism evidence="1 2">
    <name type="scientific">Pseudoalteromonas byunsanensis</name>
    <dbReference type="NCBI Taxonomy" id="327939"/>
    <lineage>
        <taxon>Bacteria</taxon>
        <taxon>Pseudomonadati</taxon>
        <taxon>Pseudomonadota</taxon>
        <taxon>Gammaproteobacteria</taxon>
        <taxon>Alteromonadales</taxon>
        <taxon>Pseudoalteromonadaceae</taxon>
        <taxon>Pseudoalteromonas</taxon>
    </lineage>
</organism>
<dbReference type="STRING" id="327939.BIW53_04715"/>
<comment type="caution">
    <text evidence="1">The sequence shown here is derived from an EMBL/GenBank/DDBJ whole genome shotgun (WGS) entry which is preliminary data.</text>
</comment>
<dbReference type="Proteomes" id="UP000180253">
    <property type="component" value="Unassembled WGS sequence"/>
</dbReference>
<dbReference type="OrthoDB" id="6396936at2"/>
<proteinExistence type="predicted"/>